<feature type="signal peptide" evidence="1">
    <location>
        <begin position="1"/>
        <end position="26"/>
    </location>
</feature>
<sequence>MRRRAYGIVAALVVGTTAGLVPPATAAEVAPGAPMRMATDGFDGIAEEVPLEVMTIAACSQGVPGTVTLADGSQRDVLVSAGHCLYGIEGEGVETYPEVYAPLPEGRRLIAQREHGDKVYPATEDGGVDSVIRQFDGPDWATAEVVGDAEMTRVADSVDQYGRRHGDPVVLTGVRDYRDLGPWEVAFDNLGQPICKDGQTSGRTCGVQLMRTSNGVWHTNLSLPGDSGGVNFDPTTGEAIGVTSMGFVGLVGRAQPMDVALEEAYDIPDGQVNERFTLPESTQPHTPAYTLMEDLEQASEWMEQNLPEEEFAPQELPTLEDAQAQAYSNLETGVGEVRLQTQDAVGMLAEDPTQVDTLVNNAVETADYLGTLAEDTAQAYGEAWDAVLAEGIPEEWR</sequence>
<dbReference type="SUPFAM" id="SSF50494">
    <property type="entry name" value="Trypsin-like serine proteases"/>
    <property type="match status" value="1"/>
</dbReference>
<keyword evidence="1" id="KW-0732">Signal</keyword>
<dbReference type="InterPro" id="IPR043504">
    <property type="entry name" value="Peptidase_S1_PA_chymotrypsin"/>
</dbReference>
<reference evidence="2 3" key="1">
    <citation type="submission" date="2024-02" db="EMBL/GenBank/DDBJ databases">
        <title>Whole genome sequencing and characterization of Corynebacterium isolated from the ocular surface of dry eye disease sufferers.</title>
        <authorList>
            <person name="Naqvi M."/>
        </authorList>
    </citation>
    <scope>NUCLEOTIDE SEQUENCE [LARGE SCALE GENOMIC DNA]</scope>
    <source>
        <strain evidence="2 3">PCRF</strain>
    </source>
</reference>
<dbReference type="RefSeq" id="WP_337890682.1">
    <property type="nucleotide sequence ID" value="NZ_JBAHVI010000008.1"/>
</dbReference>
<accession>A0ABU8P060</accession>
<evidence type="ECO:0000313" key="3">
    <source>
        <dbReference type="Proteomes" id="UP001359781"/>
    </source>
</evidence>
<evidence type="ECO:0000313" key="2">
    <source>
        <dbReference type="EMBL" id="MEJ4100407.1"/>
    </source>
</evidence>
<proteinExistence type="predicted"/>
<comment type="caution">
    <text evidence="2">The sequence shown here is derived from an EMBL/GenBank/DDBJ whole genome shotgun (WGS) entry which is preliminary data.</text>
</comment>
<evidence type="ECO:0000256" key="1">
    <source>
        <dbReference type="SAM" id="SignalP"/>
    </source>
</evidence>
<organism evidence="2 3">
    <name type="scientific">Corynebacterium mastitidis</name>
    <dbReference type="NCBI Taxonomy" id="161890"/>
    <lineage>
        <taxon>Bacteria</taxon>
        <taxon>Bacillati</taxon>
        <taxon>Actinomycetota</taxon>
        <taxon>Actinomycetes</taxon>
        <taxon>Mycobacteriales</taxon>
        <taxon>Corynebacteriaceae</taxon>
        <taxon>Corynebacterium</taxon>
    </lineage>
</organism>
<protein>
    <recommendedName>
        <fullName evidence="4">Serine protease</fullName>
    </recommendedName>
</protein>
<dbReference type="InterPro" id="IPR018114">
    <property type="entry name" value="TRYPSIN_HIS"/>
</dbReference>
<dbReference type="Gene3D" id="2.40.10.10">
    <property type="entry name" value="Trypsin-like serine proteases"/>
    <property type="match status" value="2"/>
</dbReference>
<evidence type="ECO:0008006" key="4">
    <source>
        <dbReference type="Google" id="ProtNLM"/>
    </source>
</evidence>
<gene>
    <name evidence="2" type="ORF">V5S96_08575</name>
</gene>
<dbReference type="EMBL" id="JBAHVJ010000008">
    <property type="protein sequence ID" value="MEJ4100407.1"/>
    <property type="molecule type" value="Genomic_DNA"/>
</dbReference>
<dbReference type="PROSITE" id="PS00134">
    <property type="entry name" value="TRYPSIN_HIS"/>
    <property type="match status" value="1"/>
</dbReference>
<keyword evidence="3" id="KW-1185">Reference proteome</keyword>
<name>A0ABU8P060_9CORY</name>
<dbReference type="InterPro" id="IPR009003">
    <property type="entry name" value="Peptidase_S1_PA"/>
</dbReference>
<feature type="chain" id="PRO_5047063622" description="Serine protease" evidence="1">
    <location>
        <begin position="27"/>
        <end position="397"/>
    </location>
</feature>
<dbReference type="Proteomes" id="UP001359781">
    <property type="component" value="Unassembled WGS sequence"/>
</dbReference>